<evidence type="ECO:0000256" key="6">
    <source>
        <dbReference type="ARBA" id="ARBA00022771"/>
    </source>
</evidence>
<evidence type="ECO:0000256" key="13">
    <source>
        <dbReference type="SAM" id="MobiDB-lite"/>
    </source>
</evidence>
<feature type="domain" description="C2H2-type" evidence="14">
    <location>
        <begin position="447"/>
        <end position="474"/>
    </location>
</feature>
<evidence type="ECO:0000259" key="14">
    <source>
        <dbReference type="PROSITE" id="PS50157"/>
    </source>
</evidence>
<comment type="similarity">
    <text evidence="3">Belongs to the krueppel C2H2-type zinc-finger protein family.</text>
</comment>
<keyword evidence="6 12" id="KW-0863">Zinc-finger</keyword>
<feature type="domain" description="C2H2-type" evidence="14">
    <location>
        <begin position="300"/>
        <end position="327"/>
    </location>
</feature>
<comment type="subcellular location">
    <subcellularLocation>
        <location evidence="2">Nucleus</location>
    </subcellularLocation>
</comment>
<dbReference type="FunFam" id="3.30.160.60:FF:000016">
    <property type="entry name" value="zinc finger protein 37 homolog"/>
    <property type="match status" value="1"/>
</dbReference>
<reference evidence="15" key="2">
    <citation type="submission" date="2025-08" db="UniProtKB">
        <authorList>
            <consortium name="Ensembl"/>
        </authorList>
    </citation>
    <scope>IDENTIFICATION</scope>
</reference>
<protein>
    <recommendedName>
        <fullName evidence="14">C2H2-type domain-containing protein</fullName>
    </recommendedName>
</protein>
<dbReference type="GO" id="GO:0006357">
    <property type="term" value="P:regulation of transcription by RNA polymerase II"/>
    <property type="evidence" value="ECO:0000318"/>
    <property type="project" value="GO_Central"/>
</dbReference>
<dbReference type="FunFam" id="3.30.160.60:FF:000931">
    <property type="entry name" value="zinc finger protein 697"/>
    <property type="match status" value="1"/>
</dbReference>
<dbReference type="PROSITE" id="PS00028">
    <property type="entry name" value="ZINC_FINGER_C2H2_1"/>
    <property type="match status" value="13"/>
</dbReference>
<dbReference type="InParanoid" id="A0A803TSW3"/>
<dbReference type="FunFam" id="3.30.160.60:FF:001255">
    <property type="entry name" value="Zinc finger protein 26"/>
    <property type="match status" value="1"/>
</dbReference>
<keyword evidence="11" id="KW-0539">Nucleus</keyword>
<reference evidence="15" key="3">
    <citation type="submission" date="2025-09" db="UniProtKB">
        <authorList>
            <consortium name="Ensembl"/>
        </authorList>
    </citation>
    <scope>IDENTIFICATION</scope>
</reference>
<dbReference type="FunFam" id="3.30.160.60:FF:002716">
    <property type="entry name" value="Zinc finger protein 212"/>
    <property type="match status" value="1"/>
</dbReference>
<keyword evidence="7" id="KW-0862">Zinc</keyword>
<keyword evidence="4" id="KW-0479">Metal-binding</keyword>
<name>A0A803TSW3_ANOCA</name>
<proteinExistence type="inferred from homology"/>
<evidence type="ECO:0000256" key="10">
    <source>
        <dbReference type="ARBA" id="ARBA00023163"/>
    </source>
</evidence>
<dbReference type="OrthoDB" id="9411774at2759"/>
<dbReference type="FunFam" id="3.30.160.60:FF:000135">
    <property type="entry name" value="Zinc finger protein 358"/>
    <property type="match status" value="1"/>
</dbReference>
<reference evidence="15 16" key="1">
    <citation type="submission" date="2009-12" db="EMBL/GenBank/DDBJ databases">
        <title>The Genome Sequence of Anolis carolinensis (Green Anole Lizard).</title>
        <authorList>
            <consortium name="The Genome Sequencing Platform"/>
            <person name="Di Palma F."/>
            <person name="Alfoldi J."/>
            <person name="Heiman D."/>
            <person name="Young S."/>
            <person name="Grabherr M."/>
            <person name="Johnson J."/>
            <person name="Lander E.S."/>
            <person name="Lindblad-Toh K."/>
        </authorList>
    </citation>
    <scope>NUCLEOTIDE SEQUENCE [LARGE SCALE GENOMIC DNA]</scope>
    <source>
        <strain evidence="15 16">JBL SC #1</strain>
    </source>
</reference>
<dbReference type="Pfam" id="PF00096">
    <property type="entry name" value="zf-C2H2"/>
    <property type="match status" value="12"/>
</dbReference>
<feature type="compositionally biased region" description="Polar residues" evidence="13">
    <location>
        <begin position="50"/>
        <end position="69"/>
    </location>
</feature>
<evidence type="ECO:0000256" key="2">
    <source>
        <dbReference type="ARBA" id="ARBA00004123"/>
    </source>
</evidence>
<dbReference type="GO" id="GO:0008270">
    <property type="term" value="F:zinc ion binding"/>
    <property type="evidence" value="ECO:0007669"/>
    <property type="project" value="UniProtKB-KW"/>
</dbReference>
<dbReference type="SMART" id="SM00355">
    <property type="entry name" value="ZnF_C2H2"/>
    <property type="match status" value="13"/>
</dbReference>
<gene>
    <name evidence="15" type="primary">LOC107982251</name>
</gene>
<dbReference type="GO" id="GO:0005634">
    <property type="term" value="C:nucleus"/>
    <property type="evidence" value="ECO:0007669"/>
    <property type="project" value="UniProtKB-SubCell"/>
</dbReference>
<feature type="domain" description="C2H2-type" evidence="14">
    <location>
        <begin position="147"/>
        <end position="174"/>
    </location>
</feature>
<dbReference type="FunFam" id="3.30.160.60:FF:002343">
    <property type="entry name" value="Zinc finger protein 33A"/>
    <property type="match status" value="3"/>
</dbReference>
<dbReference type="FunFam" id="3.30.160.60:FF:000056">
    <property type="entry name" value="Zinc finger and SCAN domain-containing 20"/>
    <property type="match status" value="1"/>
</dbReference>
<keyword evidence="10" id="KW-0804">Transcription</keyword>
<feature type="domain" description="C2H2-type" evidence="14">
    <location>
        <begin position="475"/>
        <end position="502"/>
    </location>
</feature>
<feature type="domain" description="C2H2-type" evidence="14">
    <location>
        <begin position="203"/>
        <end position="234"/>
    </location>
</feature>
<evidence type="ECO:0000313" key="16">
    <source>
        <dbReference type="Proteomes" id="UP000001646"/>
    </source>
</evidence>
<feature type="domain" description="C2H2-type" evidence="14">
    <location>
        <begin position="119"/>
        <end position="146"/>
    </location>
</feature>
<keyword evidence="5" id="KW-0677">Repeat</keyword>
<keyword evidence="16" id="KW-1185">Reference proteome</keyword>
<dbReference type="FunFam" id="3.30.160.60:FF:000624">
    <property type="entry name" value="zinc finger protein 697"/>
    <property type="match status" value="1"/>
</dbReference>
<feature type="domain" description="C2H2-type" evidence="14">
    <location>
        <begin position="503"/>
        <end position="530"/>
    </location>
</feature>
<keyword evidence="9" id="KW-0238">DNA-binding</keyword>
<feature type="domain" description="C2H2-type" evidence="14">
    <location>
        <begin position="328"/>
        <end position="355"/>
    </location>
</feature>
<dbReference type="InterPro" id="IPR013087">
    <property type="entry name" value="Znf_C2H2_type"/>
</dbReference>
<evidence type="ECO:0000256" key="5">
    <source>
        <dbReference type="ARBA" id="ARBA00022737"/>
    </source>
</evidence>
<evidence type="ECO:0000256" key="7">
    <source>
        <dbReference type="ARBA" id="ARBA00022833"/>
    </source>
</evidence>
<organism evidence="15 16">
    <name type="scientific">Anolis carolinensis</name>
    <name type="common">Green anole</name>
    <name type="synonym">American chameleon</name>
    <dbReference type="NCBI Taxonomy" id="28377"/>
    <lineage>
        <taxon>Eukaryota</taxon>
        <taxon>Metazoa</taxon>
        <taxon>Chordata</taxon>
        <taxon>Craniata</taxon>
        <taxon>Vertebrata</taxon>
        <taxon>Euteleostomi</taxon>
        <taxon>Lepidosauria</taxon>
        <taxon>Squamata</taxon>
        <taxon>Bifurcata</taxon>
        <taxon>Unidentata</taxon>
        <taxon>Episquamata</taxon>
        <taxon>Toxicofera</taxon>
        <taxon>Iguania</taxon>
        <taxon>Dactyloidae</taxon>
        <taxon>Anolis</taxon>
    </lineage>
</organism>
<sequence length="645" mass="70940">MKVGGSHRMSCGGSKKAAEVEEELQLEEDKAETVDSPSGRLDSLDEGDASGSQCQLDLQEDQPAQSPGPQGQREGKAPKRLKEKCVGQVERSGVCTECGKKTWSGPGRGYSVPTSERPHQCPTCGRCFRQRSILAKHQKIHTGEKPYLCIACGKRFNRSSNLAQHQRVHTGERPFPCLDCGKAFTQKSDLERHQRVHTGERPYACQDCGKSFSVSSHLDRHRRTHQHSHLEEPPAASLAPVIAHCCPDCGKCFGQRAALSKHCKTHSGERPYPCDACGKRFSRSSNLAQHQRIHTGERPFPCSDCGKRFIQRSDLERHQRIHTGERPYTCAQCGRGFSVSSHLDRHQRVHQAQAAAAAAHRCPEHIKGFLLSTGGKQVLKHQLYSGKGRLTRSGYCLDCGKSLGKIPLQLVAPPVEKPFKCDSCGKAFAQRSALGKHQRIHTGEKPFSCTDCGKAFIQKSDLTIHRRMHTGEKPYRCDTCGKCFSVSSNLLTHQRTHLGEKPYACGECGKAFIQRSELTIHQRTHTGEKPYKCSVCGKCFSRSSHLNRHQRTHGNDKSVIGSEAAPTALLSTHTTKPASSLPASAFSVSFTSPSPLPTLPSFPSSPSSLHIPSLDLPWSLPFPSRSFSHSVFQSVPSGVQTSLIN</sequence>
<evidence type="ECO:0000256" key="3">
    <source>
        <dbReference type="ARBA" id="ARBA00006991"/>
    </source>
</evidence>
<evidence type="ECO:0000256" key="9">
    <source>
        <dbReference type="ARBA" id="ARBA00023125"/>
    </source>
</evidence>
<feature type="domain" description="C2H2-type" evidence="14">
    <location>
        <begin position="272"/>
        <end position="299"/>
    </location>
</feature>
<keyword evidence="8" id="KW-0805">Transcription regulation</keyword>
<dbReference type="SUPFAM" id="SSF57667">
    <property type="entry name" value="beta-beta-alpha zinc fingers"/>
    <property type="match status" value="7"/>
</dbReference>
<dbReference type="GeneTree" id="ENSGT01140000282534"/>
<evidence type="ECO:0000256" key="4">
    <source>
        <dbReference type="ARBA" id="ARBA00022723"/>
    </source>
</evidence>
<dbReference type="AlphaFoldDB" id="A0A803TSW3"/>
<dbReference type="PANTHER" id="PTHR23235">
    <property type="entry name" value="KRUEPPEL-LIKE TRANSCRIPTION FACTOR"/>
    <property type="match status" value="1"/>
</dbReference>
<dbReference type="GO" id="GO:0000978">
    <property type="term" value="F:RNA polymerase II cis-regulatory region sequence-specific DNA binding"/>
    <property type="evidence" value="ECO:0000318"/>
    <property type="project" value="GO_Central"/>
</dbReference>
<dbReference type="GeneID" id="107982251"/>
<feature type="domain" description="C2H2-type" evidence="14">
    <location>
        <begin position="531"/>
        <end position="558"/>
    </location>
</feature>
<dbReference type="InterPro" id="IPR036236">
    <property type="entry name" value="Znf_C2H2_sf"/>
</dbReference>
<evidence type="ECO:0000313" key="15">
    <source>
        <dbReference type="Ensembl" id="ENSACAP00000038303.1"/>
    </source>
</evidence>
<dbReference type="GO" id="GO:0000981">
    <property type="term" value="F:DNA-binding transcription factor activity, RNA polymerase II-specific"/>
    <property type="evidence" value="ECO:0000318"/>
    <property type="project" value="GO_Central"/>
</dbReference>
<evidence type="ECO:0000256" key="1">
    <source>
        <dbReference type="ARBA" id="ARBA00003767"/>
    </source>
</evidence>
<dbReference type="FunFam" id="3.30.160.60:FF:000111">
    <property type="entry name" value="GLI family zinc finger 4"/>
    <property type="match status" value="1"/>
</dbReference>
<evidence type="ECO:0000256" key="8">
    <source>
        <dbReference type="ARBA" id="ARBA00023015"/>
    </source>
</evidence>
<feature type="domain" description="C2H2-type" evidence="14">
    <location>
        <begin position="175"/>
        <end position="202"/>
    </location>
</feature>
<evidence type="ECO:0000256" key="11">
    <source>
        <dbReference type="ARBA" id="ARBA00023242"/>
    </source>
</evidence>
<feature type="domain" description="C2H2-type" evidence="14">
    <location>
        <begin position="244"/>
        <end position="271"/>
    </location>
</feature>
<dbReference type="Proteomes" id="UP000001646">
    <property type="component" value="Chromosome 2"/>
</dbReference>
<dbReference type="PROSITE" id="PS50157">
    <property type="entry name" value="ZINC_FINGER_C2H2_2"/>
    <property type="match status" value="13"/>
</dbReference>
<evidence type="ECO:0000256" key="12">
    <source>
        <dbReference type="PROSITE-ProRule" id="PRU00042"/>
    </source>
</evidence>
<dbReference type="Gene3D" id="3.30.160.60">
    <property type="entry name" value="Classic Zinc Finger"/>
    <property type="match status" value="13"/>
</dbReference>
<dbReference type="Ensembl" id="ENSACAT00000056396.1">
    <property type="protein sequence ID" value="ENSACAP00000038303.1"/>
    <property type="gene ID" value="ENSACAG00000041854.1"/>
</dbReference>
<dbReference type="FunFam" id="3.30.160.60:FF:000358">
    <property type="entry name" value="zinc finger protein 24"/>
    <property type="match status" value="1"/>
</dbReference>
<dbReference type="PANTHER" id="PTHR23235:SF142">
    <property type="entry name" value="ZINC FINGER PROTEIN 384"/>
    <property type="match status" value="1"/>
</dbReference>
<accession>A0A803TSW3</accession>
<feature type="domain" description="C2H2-type" evidence="14">
    <location>
        <begin position="419"/>
        <end position="446"/>
    </location>
</feature>
<comment type="function">
    <text evidence="1">May be involved in transcriptional regulation.</text>
</comment>
<feature type="region of interest" description="Disordered" evidence="13">
    <location>
        <begin position="1"/>
        <end position="82"/>
    </location>
</feature>